<dbReference type="AlphaFoldDB" id="F7XQI0"/>
<keyword evidence="3" id="KW-1185">Reference proteome</keyword>
<dbReference type="HOGENOM" id="CLU_179993_2_0_2"/>
<evidence type="ECO:0008006" key="4">
    <source>
        <dbReference type="Google" id="ProtNLM"/>
    </source>
</evidence>
<dbReference type="Proteomes" id="UP000006622">
    <property type="component" value="Chromosome"/>
</dbReference>
<feature type="transmembrane region" description="Helical" evidence="1">
    <location>
        <begin position="45"/>
        <end position="63"/>
    </location>
</feature>
<dbReference type="Pfam" id="PF04070">
    <property type="entry name" value="DUF378"/>
    <property type="match status" value="1"/>
</dbReference>
<dbReference type="KEGG" id="mzh:Mzhil_0614"/>
<accession>F7XQI0</accession>
<dbReference type="PANTHER" id="PTHR37304">
    <property type="entry name" value="MEMBRANE PROTEIN-RELATED"/>
    <property type="match status" value="1"/>
</dbReference>
<keyword evidence="1" id="KW-0472">Membrane</keyword>
<name>F7XQI0_METZD</name>
<evidence type="ECO:0000256" key="1">
    <source>
        <dbReference type="SAM" id="Phobius"/>
    </source>
</evidence>
<reference evidence="2 3" key="1">
    <citation type="submission" date="2010-07" db="EMBL/GenBank/DDBJ databases">
        <title>The complete genome of Methanosalsum zhilinae DSM 4017.</title>
        <authorList>
            <consortium name="US DOE Joint Genome Institute (JGI-PGF)"/>
            <person name="Lucas S."/>
            <person name="Copeland A."/>
            <person name="Lapidus A."/>
            <person name="Glavina del Rio T."/>
            <person name="Dalin E."/>
            <person name="Tice H."/>
            <person name="Bruce D."/>
            <person name="Goodwin L."/>
            <person name="Pitluck S."/>
            <person name="Kyrpides N."/>
            <person name="Mavromatis K."/>
            <person name="Ovchinnikova G."/>
            <person name="Daligault H."/>
            <person name="Detter J.C."/>
            <person name="Han C."/>
            <person name="Tapia R."/>
            <person name="Larimer F."/>
            <person name="Land M."/>
            <person name="Hauser L."/>
            <person name="Markowitz V."/>
            <person name="Cheng J.-F."/>
            <person name="Hugenholtz P."/>
            <person name="Woyke T."/>
            <person name="Wu D."/>
            <person name="Spring S."/>
            <person name="Schueler E."/>
            <person name="Brambilla E."/>
            <person name="Klenk H.-P."/>
            <person name="Eisen J.A."/>
        </authorList>
    </citation>
    <scope>NUCLEOTIDE SEQUENCE [LARGE SCALE GENOMIC DNA]</scope>
    <source>
        <strain evidence="3">DSM 4017 / NBRC 107636 / OCM 62 / WeN5</strain>
    </source>
</reference>
<dbReference type="OrthoDB" id="135079at2157"/>
<dbReference type="PANTHER" id="PTHR37304:SF1">
    <property type="entry name" value="MEMBRANE PROTEIN"/>
    <property type="match status" value="1"/>
</dbReference>
<evidence type="ECO:0000313" key="2">
    <source>
        <dbReference type="EMBL" id="AEH60481.1"/>
    </source>
</evidence>
<dbReference type="InterPro" id="IPR007211">
    <property type="entry name" value="DUF378"/>
</dbReference>
<dbReference type="GeneID" id="10822224"/>
<dbReference type="EMBL" id="CP002101">
    <property type="protein sequence ID" value="AEH60481.1"/>
    <property type="molecule type" value="Genomic_DNA"/>
</dbReference>
<keyword evidence="1" id="KW-1133">Transmembrane helix</keyword>
<proteinExistence type="predicted"/>
<feature type="transmembrane region" description="Helical" evidence="1">
    <location>
        <begin position="7"/>
        <end position="25"/>
    </location>
</feature>
<gene>
    <name evidence="2" type="ordered locus">Mzhil_0614</name>
</gene>
<organism evidence="2 3">
    <name type="scientific">Methanosalsum zhilinae (strain DSM 4017 / NBRC 107636 / OCM 62 / WeN5)</name>
    <name type="common">Methanohalophilus zhilinae</name>
    <dbReference type="NCBI Taxonomy" id="679901"/>
    <lineage>
        <taxon>Archaea</taxon>
        <taxon>Methanobacteriati</taxon>
        <taxon>Methanobacteriota</taxon>
        <taxon>Stenosarchaea group</taxon>
        <taxon>Methanomicrobia</taxon>
        <taxon>Methanosarcinales</taxon>
        <taxon>Methanosarcinaceae</taxon>
        <taxon>Methanosalsum</taxon>
    </lineage>
</organism>
<protein>
    <recommendedName>
        <fullName evidence="4">DUF378 domain-containing protein</fullName>
    </recommendedName>
</protein>
<evidence type="ECO:0000313" key="3">
    <source>
        <dbReference type="Proteomes" id="UP000006622"/>
    </source>
</evidence>
<dbReference type="RefSeq" id="WP_013897920.1">
    <property type="nucleotide sequence ID" value="NC_015676.1"/>
</dbReference>
<sequence>MEGKSTVDLIFLALLIIGGLNWGLVGVFNFNLVEALFGAWPVVERAVYTIVGIAALYTIYYITRK</sequence>
<keyword evidence="1" id="KW-0812">Transmembrane</keyword>